<feature type="domain" description="Peptidase M12B" evidence="13">
    <location>
        <begin position="213"/>
        <end position="412"/>
    </location>
</feature>
<evidence type="ECO:0000259" key="12">
    <source>
        <dbReference type="PROSITE" id="PS50214"/>
    </source>
</evidence>
<comment type="subcellular location">
    <subcellularLocation>
        <location evidence="1">Membrane</location>
        <topology evidence="1">Single-pass type I membrane protein</topology>
    </subcellularLocation>
</comment>
<evidence type="ECO:0000256" key="5">
    <source>
        <dbReference type="ARBA" id="ARBA00023157"/>
    </source>
</evidence>
<dbReference type="InterPro" id="IPR018358">
    <property type="entry name" value="Disintegrin_CS"/>
</dbReference>
<protein>
    <submittedName>
        <fullName evidence="15">Disintegrin and metalloproteinase domain-containing protein 33 isoform X1</fullName>
    </submittedName>
</protein>
<feature type="domain" description="Disintegrin" evidence="12">
    <location>
        <begin position="420"/>
        <end position="506"/>
    </location>
</feature>
<evidence type="ECO:0000256" key="7">
    <source>
        <dbReference type="PROSITE-ProRule" id="PRU00076"/>
    </source>
</evidence>
<keyword evidence="15" id="KW-0378">Hydrolase</keyword>
<dbReference type="PROSITE" id="PS50214">
    <property type="entry name" value="DISINTEGRIN_2"/>
    <property type="match status" value="1"/>
</dbReference>
<dbReference type="Gene3D" id="3.40.390.10">
    <property type="entry name" value="Collagenase (Catalytic Domain)"/>
    <property type="match status" value="1"/>
</dbReference>
<keyword evidence="3" id="KW-1133">Transmembrane helix</keyword>
<evidence type="ECO:0000256" key="8">
    <source>
        <dbReference type="PROSITE-ProRule" id="PRU00276"/>
    </source>
</evidence>
<organism evidence="14 15">
    <name type="scientific">Heterocephalus glaber</name>
    <name type="common">Naked mole rat</name>
    <dbReference type="NCBI Taxonomy" id="10181"/>
    <lineage>
        <taxon>Eukaryota</taxon>
        <taxon>Metazoa</taxon>
        <taxon>Chordata</taxon>
        <taxon>Craniata</taxon>
        <taxon>Vertebrata</taxon>
        <taxon>Euteleostomi</taxon>
        <taxon>Mammalia</taxon>
        <taxon>Eutheria</taxon>
        <taxon>Euarchontoglires</taxon>
        <taxon>Glires</taxon>
        <taxon>Rodentia</taxon>
        <taxon>Hystricomorpha</taxon>
        <taxon>Bathyergidae</taxon>
        <taxon>Heterocephalus</taxon>
    </lineage>
</organism>
<keyword evidence="15" id="KW-0482">Metalloprotease</keyword>
<dbReference type="SMART" id="SM00050">
    <property type="entry name" value="DISIN"/>
    <property type="match status" value="1"/>
</dbReference>
<feature type="disulfide bond" evidence="7">
    <location>
        <begin position="674"/>
        <end position="683"/>
    </location>
</feature>
<feature type="chain" id="PRO_5043579158" evidence="10">
    <location>
        <begin position="31"/>
        <end position="1038"/>
    </location>
</feature>
<dbReference type="SMART" id="SM00608">
    <property type="entry name" value="ACR"/>
    <property type="match status" value="1"/>
</dbReference>
<evidence type="ECO:0000256" key="4">
    <source>
        <dbReference type="ARBA" id="ARBA00023136"/>
    </source>
</evidence>
<feature type="signal peptide" evidence="10">
    <location>
        <begin position="1"/>
        <end position="30"/>
    </location>
</feature>
<dbReference type="InterPro" id="IPR024079">
    <property type="entry name" value="MetalloPept_cat_dom_sf"/>
</dbReference>
<dbReference type="InterPro" id="IPR001590">
    <property type="entry name" value="Peptidase_M12B"/>
</dbReference>
<dbReference type="PROSITE" id="PS50026">
    <property type="entry name" value="EGF_3"/>
    <property type="match status" value="1"/>
</dbReference>
<keyword evidence="14" id="KW-1185">Reference proteome</keyword>
<evidence type="ECO:0000256" key="6">
    <source>
        <dbReference type="PROSITE-ProRule" id="PRU00068"/>
    </source>
</evidence>
<dbReference type="PANTHER" id="PTHR11905:SF38">
    <property type="entry name" value="DISINTEGRIN AND METALLOPROTEINASE DOMAIN-CONTAINING PROTEIN 33"/>
    <property type="match status" value="1"/>
</dbReference>
<dbReference type="GO" id="GO:0006508">
    <property type="term" value="P:proteolysis"/>
    <property type="evidence" value="ECO:0007669"/>
    <property type="project" value="InterPro"/>
</dbReference>
<dbReference type="CTD" id="80332"/>
<feature type="domain" description="EGF-like" evidence="11">
    <location>
        <begin position="652"/>
        <end position="684"/>
    </location>
</feature>
<evidence type="ECO:0000256" key="10">
    <source>
        <dbReference type="SAM" id="SignalP"/>
    </source>
</evidence>
<feature type="compositionally biased region" description="Basic and acidic residues" evidence="9">
    <location>
        <begin position="879"/>
        <end position="890"/>
    </location>
</feature>
<gene>
    <name evidence="15" type="primary">Adam33</name>
</gene>
<feature type="region of interest" description="Disordered" evidence="9">
    <location>
        <begin position="189"/>
        <end position="208"/>
    </location>
</feature>
<evidence type="ECO:0000313" key="15">
    <source>
        <dbReference type="RefSeq" id="XP_012926156.1"/>
    </source>
</evidence>
<proteinExistence type="predicted"/>
<dbReference type="InterPro" id="IPR034027">
    <property type="entry name" value="Reprolysin_adamalysin"/>
</dbReference>
<dbReference type="InterPro" id="IPR036436">
    <property type="entry name" value="Disintegrin_dom_sf"/>
</dbReference>
<reference evidence="15" key="1">
    <citation type="submission" date="2025-08" db="UniProtKB">
        <authorList>
            <consortium name="RefSeq"/>
        </authorList>
    </citation>
    <scope>IDENTIFICATION</scope>
</reference>
<dbReference type="InterPro" id="IPR002870">
    <property type="entry name" value="Peptidase_M12B_N"/>
</dbReference>
<feature type="binding site" evidence="8">
    <location>
        <position position="358"/>
    </location>
    <ligand>
        <name>Zn(2+)</name>
        <dbReference type="ChEBI" id="CHEBI:29105"/>
        <note>catalytic</note>
    </ligand>
</feature>
<name>A0AAX6QRT8_HETGA</name>
<dbReference type="GO" id="GO:0004222">
    <property type="term" value="F:metalloendopeptidase activity"/>
    <property type="evidence" value="ECO:0007669"/>
    <property type="project" value="InterPro"/>
</dbReference>
<keyword evidence="8" id="KW-0479">Metal-binding</keyword>
<evidence type="ECO:0000313" key="14">
    <source>
        <dbReference type="Proteomes" id="UP000694906"/>
    </source>
</evidence>
<feature type="disulfide bond" evidence="7">
    <location>
        <begin position="656"/>
        <end position="666"/>
    </location>
</feature>
<keyword evidence="15" id="KW-0645">Protease</keyword>
<dbReference type="Proteomes" id="UP000694906">
    <property type="component" value="Unplaced"/>
</dbReference>
<dbReference type="AlphaFoldDB" id="A0AAX6QRT8"/>
<feature type="active site" evidence="8">
    <location>
        <position position="349"/>
    </location>
</feature>
<dbReference type="Pfam" id="PF08516">
    <property type="entry name" value="ADAM_CR"/>
    <property type="match status" value="1"/>
</dbReference>
<sequence>MGRGSLRAPGLAVPRWLLSLLLLSRGPVSGAWLLPGNTSGEPVTTPWVLDGQPWLTIVLKEPISTLDSGLVALEAEGQEFLLELEKNHRLLAAGYTETHYSQDGQPVVLVPNHMDHCHYHGRVRGFPNSSVMLSTCSGMRGLIRLNSNASYYLQPWPPGDPEDLSTHRTFRMERLLTWKGTCSYSDPEDKGGMARLRPAPQSRERREAPRGQRYLELYVVADHSLYLTQHRNLNHTKERLLEVASYVDQILRTLDIQVVLTGLEVWTEQDHSRVTPDANATLWDFLKWRRGLWARRPHDSAQLLTGCTFRGATVGLAPVEGMCRAESSGGVSTDHSELPIGAAATMAHEIGHSLGLSHDLDGCCVEAAAEQGGCIMAAATGHPFPRLFSACSRRQLRAFFRKGGGACLYNAPDPGLQIPPTRCGNGFVEAGEECDCGSEQKCPDPCCFAHNCSLHAGAQCAHGDCCARCLLKPAGSPCRQAAGDCDLPEFCTGSSPHCPPDVYLLDGLPCAGGQGYCLDGACPTLEQQCAQLWGPGSRPAPEACFQLVNPAGDATGNCGQDGSGRFLPCAQRDTQCGKLQCQGGEPSPLVPHILPVESTLHLDGHQVACRAALVIPDAQLDLLDLGLVEPGTQCGPRMVCQDRRCQNTSSQELERCLTTCHNHGVCNSNHNCHCSPGWAPPFCDKPGFGGSVDSGPVHPENGDTFLLAVLFSFLLPLLPGVGLAWCYFRLPGLHLQRCPGGYRRDQECSGPKDGPLRNHSLGGIYLVQLGSVAIGDPQPLATDVRISGIWVWVKMEMRHHFLETRMLEVPWASMGEVVVFPGSWVITEGNKGSLPHDLQPGAPALSSALESQQVKSRHQDPICGGKVAPEMSRQVTTDSHSRNLDPKDRHSESTDLLHLLKLGGFFLPCQGAPGPKLHQKLLDVVPALEGWGMLGTASSPRIHPQRIEGPIVPNPQQGRPLSWEPGYVCFVHFPSMQLSGGQGLLRLNISDGAHISWSLALANKQANKIFDISFLVSSYPVLYPGSFCSPYPDSQFSI</sequence>
<evidence type="ECO:0000256" key="9">
    <source>
        <dbReference type="SAM" id="MobiDB-lite"/>
    </source>
</evidence>
<feature type="disulfide bond" evidence="6">
    <location>
        <begin position="478"/>
        <end position="498"/>
    </location>
</feature>
<dbReference type="Pfam" id="PF01562">
    <property type="entry name" value="Pep_M12B_propep"/>
    <property type="match status" value="1"/>
</dbReference>
<dbReference type="SUPFAM" id="SSF55486">
    <property type="entry name" value="Metalloproteases ('zincins'), catalytic domain"/>
    <property type="match status" value="1"/>
</dbReference>
<dbReference type="PROSITE" id="PS50215">
    <property type="entry name" value="ADAM_MEPRO"/>
    <property type="match status" value="1"/>
</dbReference>
<dbReference type="GO" id="GO:0016020">
    <property type="term" value="C:membrane"/>
    <property type="evidence" value="ECO:0007669"/>
    <property type="project" value="UniProtKB-SubCell"/>
</dbReference>
<feature type="binding site" evidence="8">
    <location>
        <position position="348"/>
    </location>
    <ligand>
        <name>Zn(2+)</name>
        <dbReference type="ChEBI" id="CHEBI:29105"/>
        <note>catalytic</note>
    </ligand>
</feature>
<dbReference type="Gene3D" id="4.10.70.10">
    <property type="entry name" value="Disintegrin domain"/>
    <property type="match status" value="1"/>
</dbReference>
<accession>A0AAX6QRT8</accession>
<feature type="region of interest" description="Disordered" evidence="9">
    <location>
        <begin position="853"/>
        <end position="890"/>
    </location>
</feature>
<keyword evidence="2" id="KW-0812">Transmembrane</keyword>
<dbReference type="FunFam" id="4.10.70.10:FF:000001">
    <property type="entry name" value="Disintegrin and metalloproteinase domain-containing protein 22"/>
    <property type="match status" value="1"/>
</dbReference>
<evidence type="ECO:0000256" key="3">
    <source>
        <dbReference type="ARBA" id="ARBA00022989"/>
    </source>
</evidence>
<dbReference type="Pfam" id="PF00200">
    <property type="entry name" value="Disintegrin"/>
    <property type="match status" value="1"/>
</dbReference>
<dbReference type="GeneID" id="101698171"/>
<dbReference type="CDD" id="cd04269">
    <property type="entry name" value="ZnMc_adamalysin_II_like"/>
    <property type="match status" value="1"/>
</dbReference>
<dbReference type="PANTHER" id="PTHR11905">
    <property type="entry name" value="ADAM A DISINTEGRIN AND METALLOPROTEASE DOMAIN"/>
    <property type="match status" value="1"/>
</dbReference>
<dbReference type="InterPro" id="IPR006586">
    <property type="entry name" value="ADAM_Cys-rich"/>
</dbReference>
<dbReference type="FunFam" id="3.40.390.10:FF:000002">
    <property type="entry name" value="Disintegrin and metalloproteinase domain-containing protein 22"/>
    <property type="match status" value="1"/>
</dbReference>
<evidence type="ECO:0000259" key="13">
    <source>
        <dbReference type="PROSITE" id="PS50215"/>
    </source>
</evidence>
<dbReference type="Pfam" id="PF01421">
    <property type="entry name" value="Reprolysin"/>
    <property type="match status" value="1"/>
</dbReference>
<dbReference type="PROSITE" id="PS01186">
    <property type="entry name" value="EGF_2"/>
    <property type="match status" value="1"/>
</dbReference>
<evidence type="ECO:0000256" key="1">
    <source>
        <dbReference type="ARBA" id="ARBA00004479"/>
    </source>
</evidence>
<dbReference type="PROSITE" id="PS00427">
    <property type="entry name" value="DISINTEGRIN_1"/>
    <property type="match status" value="1"/>
</dbReference>
<comment type="caution">
    <text evidence="7">Lacks conserved residue(s) required for the propagation of feature annotation.</text>
</comment>
<dbReference type="GO" id="GO:0046872">
    <property type="term" value="F:metal ion binding"/>
    <property type="evidence" value="ECO:0007669"/>
    <property type="project" value="UniProtKB-KW"/>
</dbReference>
<keyword evidence="10" id="KW-0732">Signal</keyword>
<feature type="binding site" evidence="8">
    <location>
        <position position="352"/>
    </location>
    <ligand>
        <name>Zn(2+)</name>
        <dbReference type="ChEBI" id="CHEBI:29105"/>
        <note>catalytic</note>
    </ligand>
</feature>
<keyword evidence="7" id="KW-0245">EGF-like domain</keyword>
<evidence type="ECO:0000259" key="11">
    <source>
        <dbReference type="PROSITE" id="PS50026"/>
    </source>
</evidence>
<keyword evidence="8" id="KW-0862">Zinc</keyword>
<evidence type="ECO:0000256" key="2">
    <source>
        <dbReference type="ARBA" id="ARBA00022692"/>
    </source>
</evidence>
<keyword evidence="4" id="KW-0472">Membrane</keyword>
<keyword evidence="5 7" id="KW-1015">Disulfide bond</keyword>
<dbReference type="InterPro" id="IPR001762">
    <property type="entry name" value="Disintegrin_dom"/>
</dbReference>
<dbReference type="SUPFAM" id="SSF57552">
    <property type="entry name" value="Blood coagulation inhibitor (disintegrin)"/>
    <property type="match status" value="1"/>
</dbReference>
<dbReference type="RefSeq" id="XP_012926156.1">
    <property type="nucleotide sequence ID" value="XM_013070702.2"/>
</dbReference>
<dbReference type="InterPro" id="IPR000742">
    <property type="entry name" value="EGF"/>
</dbReference>